<feature type="transmembrane region" description="Helical" evidence="7">
    <location>
        <begin position="242"/>
        <end position="263"/>
    </location>
</feature>
<keyword evidence="5 7" id="KW-0472">Membrane</keyword>
<dbReference type="InterPro" id="IPR010619">
    <property type="entry name" value="ThrE-like_N"/>
</dbReference>
<feature type="transmembrane region" description="Helical" evidence="7">
    <location>
        <begin position="130"/>
        <end position="148"/>
    </location>
</feature>
<comment type="subcellular location">
    <subcellularLocation>
        <location evidence="1">Cell membrane</location>
        <topology evidence="1">Multi-pass membrane protein</topology>
    </subcellularLocation>
</comment>
<dbReference type="GO" id="GO:0015744">
    <property type="term" value="P:succinate transport"/>
    <property type="evidence" value="ECO:0007669"/>
    <property type="project" value="TreeGrafter"/>
</dbReference>
<keyword evidence="4 7" id="KW-1133">Transmembrane helix</keyword>
<evidence type="ECO:0000256" key="5">
    <source>
        <dbReference type="ARBA" id="ARBA00023136"/>
    </source>
</evidence>
<gene>
    <name evidence="9" type="ORF">SAMN02745248_01618</name>
</gene>
<evidence type="ECO:0000256" key="3">
    <source>
        <dbReference type="ARBA" id="ARBA00022692"/>
    </source>
</evidence>
<dbReference type="GO" id="GO:0022857">
    <property type="term" value="F:transmembrane transporter activity"/>
    <property type="evidence" value="ECO:0007669"/>
    <property type="project" value="InterPro"/>
</dbReference>
<feature type="transmembrane region" description="Helical" evidence="7">
    <location>
        <begin position="208"/>
        <end position="230"/>
    </location>
</feature>
<keyword evidence="10" id="KW-1185">Reference proteome</keyword>
<feature type="transmembrane region" description="Helical" evidence="7">
    <location>
        <begin position="179"/>
        <end position="202"/>
    </location>
</feature>
<dbReference type="Pfam" id="PF06738">
    <property type="entry name" value="ThrE"/>
    <property type="match status" value="1"/>
</dbReference>
<dbReference type="AlphaFoldDB" id="A0A1M6P7D7"/>
<evidence type="ECO:0000259" key="8">
    <source>
        <dbReference type="Pfam" id="PF06738"/>
    </source>
</evidence>
<sequence>MGILYLSGCSMTKNDEVQSLLRVVCKLGQLMLENGAETYRVEQTINIVSKSYNYTQCESSVIPSTISVSITSSNGETFTMIKRIRSRTVNLNKISLVNDLSRKIVTEKISISELNKQLDKIDQSPQYSKLSSTFFTALASASFCLLFGGNYKDFFVTFVLGNLLSLCTSYLNSMDVNGFFVNIVAGFLTSFLGMIAVNIGLGSQHDKIVIGSIMLLLPGIAITNAIRDIIAGDLVSGMSRSIEAMLAAISIALGTGIGFNIGIRLLGGL</sequence>
<evidence type="ECO:0000256" key="6">
    <source>
        <dbReference type="ARBA" id="ARBA00034125"/>
    </source>
</evidence>
<evidence type="ECO:0000256" key="2">
    <source>
        <dbReference type="ARBA" id="ARBA00022475"/>
    </source>
</evidence>
<dbReference type="PANTHER" id="PTHR34390:SF2">
    <property type="entry name" value="SUCCINATE TRANSPORTER SUBUNIT YJJP-RELATED"/>
    <property type="match status" value="1"/>
</dbReference>
<dbReference type="EMBL" id="FRAD01000012">
    <property type="protein sequence ID" value="SHK03853.1"/>
    <property type="molecule type" value="Genomic_DNA"/>
</dbReference>
<dbReference type="Proteomes" id="UP000183952">
    <property type="component" value="Unassembled WGS sequence"/>
</dbReference>
<feature type="domain" description="Threonine/serine exporter-like N-terminal" evidence="8">
    <location>
        <begin position="23"/>
        <end position="261"/>
    </location>
</feature>
<comment type="similarity">
    <text evidence="6">Belongs to the ThrE exporter (TC 2.A.79) family.</text>
</comment>
<keyword evidence="3 7" id="KW-0812">Transmembrane</keyword>
<evidence type="ECO:0000256" key="7">
    <source>
        <dbReference type="SAM" id="Phobius"/>
    </source>
</evidence>
<dbReference type="PANTHER" id="PTHR34390">
    <property type="entry name" value="UPF0442 PROTEIN YJJB-RELATED"/>
    <property type="match status" value="1"/>
</dbReference>
<dbReference type="InterPro" id="IPR050539">
    <property type="entry name" value="ThrE_Dicarb/AminoAcid_Exp"/>
</dbReference>
<keyword evidence="2" id="KW-1003">Cell membrane</keyword>
<reference evidence="9 10" key="1">
    <citation type="submission" date="2016-11" db="EMBL/GenBank/DDBJ databases">
        <authorList>
            <person name="Jaros S."/>
            <person name="Januszkiewicz K."/>
            <person name="Wedrychowicz H."/>
        </authorList>
    </citation>
    <scope>NUCLEOTIDE SEQUENCE [LARGE SCALE GENOMIC DNA]</scope>
    <source>
        <strain evidence="9 10">DSM 3090</strain>
    </source>
</reference>
<organism evidence="9 10">
    <name type="scientific">Hathewaya proteolytica DSM 3090</name>
    <dbReference type="NCBI Taxonomy" id="1121331"/>
    <lineage>
        <taxon>Bacteria</taxon>
        <taxon>Bacillati</taxon>
        <taxon>Bacillota</taxon>
        <taxon>Clostridia</taxon>
        <taxon>Eubacteriales</taxon>
        <taxon>Clostridiaceae</taxon>
        <taxon>Hathewaya</taxon>
    </lineage>
</organism>
<evidence type="ECO:0000256" key="4">
    <source>
        <dbReference type="ARBA" id="ARBA00022989"/>
    </source>
</evidence>
<evidence type="ECO:0000313" key="9">
    <source>
        <dbReference type="EMBL" id="SHK03853.1"/>
    </source>
</evidence>
<name>A0A1M6P7D7_9CLOT</name>
<accession>A0A1M6P7D7</accession>
<evidence type="ECO:0000256" key="1">
    <source>
        <dbReference type="ARBA" id="ARBA00004651"/>
    </source>
</evidence>
<dbReference type="STRING" id="1121331.SAMN02745248_01618"/>
<protein>
    <submittedName>
        <fullName evidence="9">Uncharacterized membrane protein YjjP, DUF1212 family</fullName>
    </submittedName>
</protein>
<evidence type="ECO:0000313" key="10">
    <source>
        <dbReference type="Proteomes" id="UP000183952"/>
    </source>
</evidence>
<dbReference type="GO" id="GO:0005886">
    <property type="term" value="C:plasma membrane"/>
    <property type="evidence" value="ECO:0007669"/>
    <property type="project" value="UniProtKB-SubCell"/>
</dbReference>
<proteinExistence type="inferred from homology"/>